<dbReference type="SMART" id="SM00421">
    <property type="entry name" value="HTH_LUXR"/>
    <property type="match status" value="1"/>
</dbReference>
<dbReference type="Pfam" id="PF00196">
    <property type="entry name" value="GerE"/>
    <property type="match status" value="1"/>
</dbReference>
<dbReference type="Gene3D" id="3.40.50.2300">
    <property type="match status" value="1"/>
</dbReference>
<dbReference type="InterPro" id="IPR000792">
    <property type="entry name" value="Tscrpt_reg_LuxR_C"/>
</dbReference>
<keyword evidence="1 5" id="KW-0597">Phosphoprotein</keyword>
<feature type="domain" description="Response regulatory" evidence="7">
    <location>
        <begin position="10"/>
        <end position="126"/>
    </location>
</feature>
<protein>
    <submittedName>
        <fullName evidence="8">DNA-binding NarL/FixJ family response regulator</fullName>
    </submittedName>
</protein>
<dbReference type="SMART" id="SM00448">
    <property type="entry name" value="REC"/>
    <property type="match status" value="1"/>
</dbReference>
<dbReference type="PANTHER" id="PTHR43214:SF24">
    <property type="entry name" value="TRANSCRIPTIONAL REGULATORY PROTEIN NARL-RELATED"/>
    <property type="match status" value="1"/>
</dbReference>
<dbReference type="GO" id="GO:0003677">
    <property type="term" value="F:DNA binding"/>
    <property type="evidence" value="ECO:0007669"/>
    <property type="project" value="UniProtKB-KW"/>
</dbReference>
<dbReference type="RefSeq" id="WP_343065735.1">
    <property type="nucleotide sequence ID" value="NZ_JACHVQ010000001.1"/>
</dbReference>
<dbReference type="InterPro" id="IPR011006">
    <property type="entry name" value="CheY-like_superfamily"/>
</dbReference>
<sequence>MCPTADQVIRVLVADDDEMVRDGFAAILGAEPDLEVVGAAQDGVATLDICRRAEPDVVVMDVRMPKLDGIEATRRLVRADRPPKILVVTTFEHDSYVYDALVAGADGFLLKRAGAGQLVAAVRALARLDAVLFPERIRDLIGQRRGSGRALPALTEREQDVLRLLAAGLSNAEIAGELYLGTETVKSHVAALLAKLDVRDRTQAAIAAYRSGFVE</sequence>
<dbReference type="SUPFAM" id="SSF52172">
    <property type="entry name" value="CheY-like"/>
    <property type="match status" value="1"/>
</dbReference>
<keyword evidence="3 8" id="KW-0238">DNA-binding</keyword>
<accession>A0A839N6N5</accession>
<evidence type="ECO:0000256" key="1">
    <source>
        <dbReference type="ARBA" id="ARBA00022553"/>
    </source>
</evidence>
<keyword evidence="9" id="KW-1185">Reference proteome</keyword>
<dbReference type="PROSITE" id="PS00622">
    <property type="entry name" value="HTH_LUXR_1"/>
    <property type="match status" value="1"/>
</dbReference>
<organism evidence="8 9">
    <name type="scientific">Flexivirga oryzae</name>
    <dbReference type="NCBI Taxonomy" id="1794944"/>
    <lineage>
        <taxon>Bacteria</taxon>
        <taxon>Bacillati</taxon>
        <taxon>Actinomycetota</taxon>
        <taxon>Actinomycetes</taxon>
        <taxon>Micrococcales</taxon>
        <taxon>Dermacoccaceae</taxon>
        <taxon>Flexivirga</taxon>
    </lineage>
</organism>
<evidence type="ECO:0000259" key="6">
    <source>
        <dbReference type="PROSITE" id="PS50043"/>
    </source>
</evidence>
<dbReference type="InterPro" id="IPR016032">
    <property type="entry name" value="Sig_transdc_resp-reg_C-effctor"/>
</dbReference>
<evidence type="ECO:0000313" key="9">
    <source>
        <dbReference type="Proteomes" id="UP000559182"/>
    </source>
</evidence>
<dbReference type="CDD" id="cd06170">
    <property type="entry name" value="LuxR_C_like"/>
    <property type="match status" value="1"/>
</dbReference>
<gene>
    <name evidence="8" type="ORF">FHU39_000859</name>
</gene>
<dbReference type="EMBL" id="JACHVQ010000001">
    <property type="protein sequence ID" value="MBB2890875.1"/>
    <property type="molecule type" value="Genomic_DNA"/>
</dbReference>
<dbReference type="InterPro" id="IPR058245">
    <property type="entry name" value="NreC/VraR/RcsB-like_REC"/>
</dbReference>
<keyword evidence="2" id="KW-0805">Transcription regulation</keyword>
<dbReference type="PROSITE" id="PS50043">
    <property type="entry name" value="HTH_LUXR_2"/>
    <property type="match status" value="1"/>
</dbReference>
<dbReference type="GO" id="GO:0000160">
    <property type="term" value="P:phosphorelay signal transduction system"/>
    <property type="evidence" value="ECO:0007669"/>
    <property type="project" value="InterPro"/>
</dbReference>
<dbReference type="PRINTS" id="PR00038">
    <property type="entry name" value="HTHLUXR"/>
</dbReference>
<dbReference type="PANTHER" id="PTHR43214">
    <property type="entry name" value="TWO-COMPONENT RESPONSE REGULATOR"/>
    <property type="match status" value="1"/>
</dbReference>
<keyword evidence="4" id="KW-0804">Transcription</keyword>
<evidence type="ECO:0000256" key="4">
    <source>
        <dbReference type="ARBA" id="ARBA00023163"/>
    </source>
</evidence>
<comment type="caution">
    <text evidence="8">The sequence shown here is derived from an EMBL/GenBank/DDBJ whole genome shotgun (WGS) entry which is preliminary data.</text>
</comment>
<dbReference type="GO" id="GO:0006355">
    <property type="term" value="P:regulation of DNA-templated transcription"/>
    <property type="evidence" value="ECO:0007669"/>
    <property type="project" value="InterPro"/>
</dbReference>
<evidence type="ECO:0000256" key="3">
    <source>
        <dbReference type="ARBA" id="ARBA00023125"/>
    </source>
</evidence>
<dbReference type="PROSITE" id="PS50110">
    <property type="entry name" value="RESPONSE_REGULATORY"/>
    <property type="match status" value="1"/>
</dbReference>
<evidence type="ECO:0000256" key="2">
    <source>
        <dbReference type="ARBA" id="ARBA00023015"/>
    </source>
</evidence>
<evidence type="ECO:0000256" key="5">
    <source>
        <dbReference type="PROSITE-ProRule" id="PRU00169"/>
    </source>
</evidence>
<dbReference type="InterPro" id="IPR001789">
    <property type="entry name" value="Sig_transdc_resp-reg_receiver"/>
</dbReference>
<dbReference type="CDD" id="cd17535">
    <property type="entry name" value="REC_NarL-like"/>
    <property type="match status" value="1"/>
</dbReference>
<feature type="modified residue" description="4-aspartylphosphate" evidence="5">
    <location>
        <position position="61"/>
    </location>
</feature>
<proteinExistence type="predicted"/>
<evidence type="ECO:0000259" key="7">
    <source>
        <dbReference type="PROSITE" id="PS50110"/>
    </source>
</evidence>
<dbReference type="AlphaFoldDB" id="A0A839N6N5"/>
<evidence type="ECO:0000313" key="8">
    <source>
        <dbReference type="EMBL" id="MBB2890875.1"/>
    </source>
</evidence>
<dbReference type="Pfam" id="PF00072">
    <property type="entry name" value="Response_reg"/>
    <property type="match status" value="1"/>
</dbReference>
<feature type="domain" description="HTH luxR-type" evidence="6">
    <location>
        <begin position="147"/>
        <end position="212"/>
    </location>
</feature>
<dbReference type="SUPFAM" id="SSF46894">
    <property type="entry name" value="C-terminal effector domain of the bipartite response regulators"/>
    <property type="match status" value="1"/>
</dbReference>
<dbReference type="Proteomes" id="UP000559182">
    <property type="component" value="Unassembled WGS sequence"/>
</dbReference>
<reference evidence="8 9" key="1">
    <citation type="submission" date="2020-08" db="EMBL/GenBank/DDBJ databases">
        <title>Sequencing the genomes of 1000 actinobacteria strains.</title>
        <authorList>
            <person name="Klenk H.-P."/>
        </authorList>
    </citation>
    <scope>NUCLEOTIDE SEQUENCE [LARGE SCALE GENOMIC DNA]</scope>
    <source>
        <strain evidence="8 9">DSM 105369</strain>
    </source>
</reference>
<name>A0A839N6N5_9MICO</name>
<dbReference type="InterPro" id="IPR039420">
    <property type="entry name" value="WalR-like"/>
</dbReference>